<dbReference type="InterPro" id="IPR036691">
    <property type="entry name" value="Endo/exonu/phosph_ase_sf"/>
</dbReference>
<feature type="compositionally biased region" description="Acidic residues" evidence="1">
    <location>
        <begin position="185"/>
        <end position="194"/>
    </location>
</feature>
<name>F0YF10_AURAN</name>
<evidence type="ECO:0000259" key="2">
    <source>
        <dbReference type="Pfam" id="PF03372"/>
    </source>
</evidence>
<dbReference type="GeneID" id="20225488"/>
<dbReference type="InterPro" id="IPR005135">
    <property type="entry name" value="Endo/exonuclease/phosphatase"/>
</dbReference>
<dbReference type="Gene3D" id="3.60.10.10">
    <property type="entry name" value="Endonuclease/exonuclease/phosphatase"/>
    <property type="match status" value="1"/>
</dbReference>
<gene>
    <name evidence="3" type="ORF">AURANDRAFT_65743</name>
</gene>
<dbReference type="InParanoid" id="F0YF10"/>
<proteinExistence type="predicted"/>
<feature type="domain" description="Endonuclease/exonuclease/phosphatase" evidence="2">
    <location>
        <begin position="406"/>
        <end position="632"/>
    </location>
</feature>
<feature type="region of interest" description="Disordered" evidence="1">
    <location>
        <begin position="1"/>
        <end position="27"/>
    </location>
</feature>
<feature type="region of interest" description="Disordered" evidence="1">
    <location>
        <begin position="350"/>
        <end position="392"/>
    </location>
</feature>
<dbReference type="AlphaFoldDB" id="F0YF10"/>
<dbReference type="Pfam" id="PF03372">
    <property type="entry name" value="Exo_endo_phos"/>
    <property type="match status" value="1"/>
</dbReference>
<feature type="compositionally biased region" description="Low complexity" evidence="1">
    <location>
        <begin position="199"/>
        <end position="219"/>
    </location>
</feature>
<reference evidence="3 4" key="1">
    <citation type="journal article" date="2011" name="Proc. Natl. Acad. Sci. U.S.A.">
        <title>Niche of harmful alga Aureococcus anophagefferens revealed through ecogenomics.</title>
        <authorList>
            <person name="Gobler C.J."/>
            <person name="Berry D.L."/>
            <person name="Dyhrman S.T."/>
            <person name="Wilhelm S.W."/>
            <person name="Salamov A."/>
            <person name="Lobanov A.V."/>
            <person name="Zhang Y."/>
            <person name="Collier J.L."/>
            <person name="Wurch L.L."/>
            <person name="Kustka A.B."/>
            <person name="Dill B.D."/>
            <person name="Shah M."/>
            <person name="VerBerkmoes N.C."/>
            <person name="Kuo A."/>
            <person name="Terry A."/>
            <person name="Pangilinan J."/>
            <person name="Lindquist E.A."/>
            <person name="Lucas S."/>
            <person name="Paulsen I.T."/>
            <person name="Hattenrath-Lehmann T.K."/>
            <person name="Talmage S.C."/>
            <person name="Walker E.A."/>
            <person name="Koch F."/>
            <person name="Burson A.M."/>
            <person name="Marcoval M.A."/>
            <person name="Tang Y.Z."/>
            <person name="Lecleir G.R."/>
            <person name="Coyne K.J."/>
            <person name="Berg G.M."/>
            <person name="Bertrand E.M."/>
            <person name="Saito M.A."/>
            <person name="Gladyshev V.N."/>
            <person name="Grigoriev I.V."/>
        </authorList>
    </citation>
    <scope>NUCLEOTIDE SEQUENCE [LARGE SCALE GENOMIC DNA]</scope>
    <source>
        <strain evidence="4">CCMP 1984</strain>
    </source>
</reference>
<keyword evidence="4" id="KW-1185">Reference proteome</keyword>
<sequence length="712" mass="75251">MSSSTGLRSRLSTRAGSSSSVSSASAAASSPLIRTASLPKRSKERYWIFLKVKGEDQEVRNVLLVVLAEHEEIRAYGQGFDTREYNGTGFFAFKAHKLLKEATAHACAAAARFYDATEEEALAALRSLGPRGYVRLDGFLGIIRRGEDGALTAVKAAVARRAIDVAADDEPGPEIVEIVDSQPGTEDDDVDDEPPASPPASTSPRRARAEAAVATVTPVDARDTKAPRLSAASPDAPRPPSLAPPPLVNGGGAPVGGGVVPGPAALELGQFAPAPVPYSPCFPPPSMPPYAPYYQPTAPPPALQQSAVDIEATVRRLMAEGQARDRDRDRADAAVNGGLRAQRGGFVRKRCRSCGPRGSGARTGTQGAAGDDDGAPTPPAPAPPQPPPTATAVRAAAVERSLWVLSLNVRALTEEKLLVVRRALDELTRAGRRPDVICLQETWGTEASERRFALEGYRMFAFSRGGRGARSPGGGLATYVRSELRACTLEKGESGVVVELPDAVPAVHIANVYRSERADRELPVGARFFDFVGGAVDRARAAGAVAIVAGDFNVAGLESTDPAWPRAPGRLGSAVAELPRMRAWIDDRGLTVVSGAGCSPAEAVTRRSGDRASEIDYVVVDAGRGVDVAKISTIPDGYDPTSRVQLREHLVLPRGEVIHDVPEPMRVPRESPTIPGPDRTRGVCGNCRYLHYSMPVALPRWPAGPGQGPPRS</sequence>
<dbReference type="RefSeq" id="XP_009038925.1">
    <property type="nucleotide sequence ID" value="XM_009040677.1"/>
</dbReference>
<dbReference type="KEGG" id="aaf:AURANDRAFT_65743"/>
<protein>
    <recommendedName>
        <fullName evidence="2">Endonuclease/exonuclease/phosphatase domain-containing protein</fullName>
    </recommendedName>
</protein>
<accession>F0YF10</accession>
<feature type="compositionally biased region" description="Pro residues" evidence="1">
    <location>
        <begin position="236"/>
        <end position="247"/>
    </location>
</feature>
<dbReference type="EMBL" id="GL833135">
    <property type="protein sequence ID" value="EGB06345.1"/>
    <property type="molecule type" value="Genomic_DNA"/>
</dbReference>
<dbReference type="Proteomes" id="UP000002729">
    <property type="component" value="Unassembled WGS sequence"/>
</dbReference>
<evidence type="ECO:0000313" key="3">
    <source>
        <dbReference type="EMBL" id="EGB06345.1"/>
    </source>
</evidence>
<feature type="compositionally biased region" description="Pro residues" evidence="1">
    <location>
        <begin position="376"/>
        <end position="389"/>
    </location>
</feature>
<evidence type="ECO:0000256" key="1">
    <source>
        <dbReference type="SAM" id="MobiDB-lite"/>
    </source>
</evidence>
<feature type="compositionally biased region" description="Low complexity" evidence="1">
    <location>
        <begin position="360"/>
        <end position="369"/>
    </location>
</feature>
<organism evidence="4">
    <name type="scientific">Aureococcus anophagefferens</name>
    <name type="common">Harmful bloom alga</name>
    <dbReference type="NCBI Taxonomy" id="44056"/>
    <lineage>
        <taxon>Eukaryota</taxon>
        <taxon>Sar</taxon>
        <taxon>Stramenopiles</taxon>
        <taxon>Ochrophyta</taxon>
        <taxon>Pelagophyceae</taxon>
        <taxon>Pelagomonadales</taxon>
        <taxon>Pelagomonadaceae</taxon>
        <taxon>Aureococcus</taxon>
    </lineage>
</organism>
<evidence type="ECO:0000313" key="4">
    <source>
        <dbReference type="Proteomes" id="UP000002729"/>
    </source>
</evidence>
<dbReference type="GO" id="GO:0003824">
    <property type="term" value="F:catalytic activity"/>
    <property type="evidence" value="ECO:0007669"/>
    <property type="project" value="InterPro"/>
</dbReference>
<dbReference type="SUPFAM" id="SSF56219">
    <property type="entry name" value="DNase I-like"/>
    <property type="match status" value="1"/>
</dbReference>
<feature type="region of interest" description="Disordered" evidence="1">
    <location>
        <begin position="169"/>
        <end position="249"/>
    </location>
</feature>